<comment type="catalytic activity">
    <reaction evidence="8">
        <text>RNA(n) + a ribonucleoside 5'-triphosphate = RNA(n+1) + diphosphate</text>
        <dbReference type="Rhea" id="RHEA:21248"/>
        <dbReference type="Rhea" id="RHEA-COMP:14527"/>
        <dbReference type="Rhea" id="RHEA-COMP:17342"/>
        <dbReference type="ChEBI" id="CHEBI:33019"/>
        <dbReference type="ChEBI" id="CHEBI:61557"/>
        <dbReference type="ChEBI" id="CHEBI:140395"/>
        <dbReference type="EC" id="2.7.7.6"/>
    </reaction>
</comment>
<dbReference type="SUPFAM" id="SSF56672">
    <property type="entry name" value="DNA/RNA polymerases"/>
    <property type="match status" value="1"/>
</dbReference>
<name>A0A8J5FSM9_ZINOF</name>
<dbReference type="FunFam" id="1.10.1320.10:FF:000001">
    <property type="entry name" value="DNA-directed RNA polymerase"/>
    <property type="match status" value="1"/>
</dbReference>
<dbReference type="FunFam" id="1.10.287.280:FF:000001">
    <property type="entry name" value="DNA-directed RNA polymerase"/>
    <property type="match status" value="1"/>
</dbReference>
<dbReference type="InterPro" id="IPR024075">
    <property type="entry name" value="DNA-dir_RNA_pol_helix_hairp_sf"/>
</dbReference>
<evidence type="ECO:0000256" key="6">
    <source>
        <dbReference type="ARBA" id="ARBA00022946"/>
    </source>
</evidence>
<comment type="similarity">
    <text evidence="1">Belongs to the phage and mitochondrial RNA polymerase family.</text>
</comment>
<feature type="coiled-coil region" evidence="9">
    <location>
        <begin position="138"/>
        <end position="168"/>
    </location>
</feature>
<feature type="region of interest" description="Disordered" evidence="10">
    <location>
        <begin position="43"/>
        <end position="72"/>
    </location>
</feature>
<comment type="caution">
    <text evidence="12">The sequence shown here is derived from an EMBL/GenBank/DDBJ whole genome shotgun (WGS) entry which is preliminary data.</text>
</comment>
<evidence type="ECO:0000256" key="4">
    <source>
        <dbReference type="ARBA" id="ARBA00022679"/>
    </source>
</evidence>
<evidence type="ECO:0000259" key="11">
    <source>
        <dbReference type="SMART" id="SM01311"/>
    </source>
</evidence>
<dbReference type="FunFam" id="1.10.287.260:FF:000001">
    <property type="entry name" value="DNA-directed RNA polymerase"/>
    <property type="match status" value="1"/>
</dbReference>
<keyword evidence="5" id="KW-0548">Nucleotidyltransferase</keyword>
<keyword evidence="3" id="KW-0240">DNA-directed RNA polymerase</keyword>
<dbReference type="Proteomes" id="UP000734854">
    <property type="component" value="Unassembled WGS sequence"/>
</dbReference>
<evidence type="ECO:0000256" key="1">
    <source>
        <dbReference type="ARBA" id="ARBA00009493"/>
    </source>
</evidence>
<evidence type="ECO:0000256" key="2">
    <source>
        <dbReference type="ARBA" id="ARBA00012418"/>
    </source>
</evidence>
<organism evidence="12 13">
    <name type="scientific">Zingiber officinale</name>
    <name type="common">Ginger</name>
    <name type="synonym">Amomum zingiber</name>
    <dbReference type="NCBI Taxonomy" id="94328"/>
    <lineage>
        <taxon>Eukaryota</taxon>
        <taxon>Viridiplantae</taxon>
        <taxon>Streptophyta</taxon>
        <taxon>Embryophyta</taxon>
        <taxon>Tracheophyta</taxon>
        <taxon>Spermatophyta</taxon>
        <taxon>Magnoliopsida</taxon>
        <taxon>Liliopsida</taxon>
        <taxon>Zingiberales</taxon>
        <taxon>Zingiberaceae</taxon>
        <taxon>Zingiber</taxon>
    </lineage>
</organism>
<evidence type="ECO:0000313" key="13">
    <source>
        <dbReference type="Proteomes" id="UP000734854"/>
    </source>
</evidence>
<dbReference type="Gene3D" id="1.10.287.260">
    <property type="match status" value="1"/>
</dbReference>
<accession>A0A8J5FSM9</accession>
<proteinExistence type="inferred from homology"/>
<evidence type="ECO:0000256" key="9">
    <source>
        <dbReference type="SAM" id="Coils"/>
    </source>
</evidence>
<dbReference type="InterPro" id="IPR046950">
    <property type="entry name" value="DNA-dir_Rpol_C_phage-type"/>
</dbReference>
<evidence type="ECO:0000313" key="12">
    <source>
        <dbReference type="EMBL" id="KAG6491136.1"/>
    </source>
</evidence>
<dbReference type="AlphaFoldDB" id="A0A8J5FSM9"/>
<dbReference type="EC" id="2.7.7.6" evidence="2"/>
<dbReference type="GO" id="GO:0003677">
    <property type="term" value="F:DNA binding"/>
    <property type="evidence" value="ECO:0007669"/>
    <property type="project" value="InterPro"/>
</dbReference>
<dbReference type="GO" id="GO:0034245">
    <property type="term" value="C:mitochondrial DNA-directed RNA polymerase complex"/>
    <property type="evidence" value="ECO:0007669"/>
    <property type="project" value="TreeGrafter"/>
</dbReference>
<keyword evidence="4" id="KW-0808">Transferase</keyword>
<dbReference type="GO" id="GO:0006390">
    <property type="term" value="P:mitochondrial transcription"/>
    <property type="evidence" value="ECO:0007669"/>
    <property type="project" value="TreeGrafter"/>
</dbReference>
<evidence type="ECO:0000256" key="8">
    <source>
        <dbReference type="ARBA" id="ARBA00048552"/>
    </source>
</evidence>
<reference evidence="12 13" key="1">
    <citation type="submission" date="2020-08" db="EMBL/GenBank/DDBJ databases">
        <title>Plant Genome Project.</title>
        <authorList>
            <person name="Zhang R.-G."/>
        </authorList>
    </citation>
    <scope>NUCLEOTIDE SEQUENCE [LARGE SCALE GENOMIC DNA]</scope>
    <source>
        <tissue evidence="12">Rhizome</tissue>
    </source>
</reference>
<sequence>MASAASSLPIPLWRVHELGRRTSHQLPSENRLGLSLPSRSAPSRVALSAPRSSPFPVGSEPPDSDDSFPVPFSQISPRQSPLLLDPDGDSVVCANGANFRSPWRGPGLGLDYPTEELKMVFFEEPIWVSPKYSIEFDAARKIKRLDSLREERRKYNSLRRRQIKAETEVWERAVQEYKQLEKVMLEKKLAPSLPYVQSLFLGWFEPLRDAIERDQRLQKTKRQKAAYAEHIGLLPADKMAVIVMHKMMGLLMVVGQEEGRVRVVQAAVQIGEAIEQEFKIQAYLAKSKRPGRRNIGNDRNAILEKHEEILGKRMLKLLQMKKLIEVKKLLKNELEIESWGRDGQAKLGCRLIELLLESAFVQVGSDRLEDTIPVVQPAFRHMLKHIPNEDGKSVSRYGVIECDPLVRKGLNNTARHMIIPYLPMLIPPKSWKGYDLGGHLFLPSYAMRTHGAKEQQDAIRSVPRKQLKKVFEALDTLGRTKWRINKRILDVVEILWSQGGGIAGLVNRKDIQLSDRPDSEDLNEIKKWRWNTKKAKKANSEMHSLRCDIELKLSVACKLSSEEGFYYPHNLDFRGRAYPMHSHLNHLNSDLCRGILEFAEGKPLGKSGLHWLKIHLANIYGGGVEKLSYDRRLNFIENHLTDIFNSAEDPICGKRWWITAEDPFQCLAACIDLRDALKSPLPHTTVSHLPIHQVIT</sequence>
<keyword evidence="13" id="KW-1185">Reference proteome</keyword>
<dbReference type="Pfam" id="PF00940">
    <property type="entry name" value="RNA_pol"/>
    <property type="match status" value="1"/>
</dbReference>
<dbReference type="Gene3D" id="1.10.1320.10">
    <property type="entry name" value="DNA-directed RNA polymerase, N-terminal domain"/>
    <property type="match status" value="1"/>
</dbReference>
<gene>
    <name evidence="12" type="ORF">ZIOFF_052468</name>
</gene>
<evidence type="ECO:0000256" key="10">
    <source>
        <dbReference type="SAM" id="MobiDB-lite"/>
    </source>
</evidence>
<feature type="domain" description="DNA-directed RNA polymerase N-terminal" evidence="11">
    <location>
        <begin position="160"/>
        <end position="479"/>
    </location>
</feature>
<dbReference type="GO" id="GO:0003899">
    <property type="term" value="F:DNA-directed RNA polymerase activity"/>
    <property type="evidence" value="ECO:0007669"/>
    <property type="project" value="UniProtKB-EC"/>
</dbReference>
<dbReference type="EMBL" id="JACMSC010000014">
    <property type="protein sequence ID" value="KAG6491136.1"/>
    <property type="molecule type" value="Genomic_DNA"/>
</dbReference>
<evidence type="ECO:0000256" key="7">
    <source>
        <dbReference type="ARBA" id="ARBA00023163"/>
    </source>
</evidence>
<keyword evidence="9" id="KW-0175">Coiled coil</keyword>
<evidence type="ECO:0000256" key="5">
    <source>
        <dbReference type="ARBA" id="ARBA00022695"/>
    </source>
</evidence>
<dbReference type="PANTHER" id="PTHR10102">
    <property type="entry name" value="DNA-DIRECTED RNA POLYMERASE, MITOCHONDRIAL"/>
    <property type="match status" value="1"/>
</dbReference>
<dbReference type="InterPro" id="IPR029262">
    <property type="entry name" value="RPOL_N"/>
</dbReference>
<keyword evidence="6" id="KW-0809">Transit peptide</keyword>
<dbReference type="Gene3D" id="1.10.287.280">
    <property type="match status" value="1"/>
</dbReference>
<dbReference type="SMART" id="SM01311">
    <property type="entry name" value="RPOL_N"/>
    <property type="match status" value="1"/>
</dbReference>
<dbReference type="InterPro" id="IPR037159">
    <property type="entry name" value="RNA_POL_N_sf"/>
</dbReference>
<dbReference type="InterPro" id="IPR002092">
    <property type="entry name" value="DNA-dir_Rpol_phage-type"/>
</dbReference>
<evidence type="ECO:0000256" key="3">
    <source>
        <dbReference type="ARBA" id="ARBA00022478"/>
    </source>
</evidence>
<dbReference type="Pfam" id="PF14700">
    <property type="entry name" value="RPOL_N"/>
    <property type="match status" value="1"/>
</dbReference>
<dbReference type="InterPro" id="IPR043502">
    <property type="entry name" value="DNA/RNA_pol_sf"/>
</dbReference>
<dbReference type="PANTHER" id="PTHR10102:SF1">
    <property type="entry name" value="DNA-DIRECTED RNA POLYMERASE 3, CHLOROPLASTIC"/>
    <property type="match status" value="1"/>
</dbReference>
<keyword evidence="7" id="KW-0804">Transcription</keyword>
<protein>
    <recommendedName>
        <fullName evidence="2">DNA-directed RNA polymerase</fullName>
        <ecNumber evidence="2">2.7.7.6</ecNumber>
    </recommendedName>
</protein>